<evidence type="ECO:0000313" key="3">
    <source>
        <dbReference type="Proteomes" id="UP000447873"/>
    </source>
</evidence>
<dbReference type="EMBL" id="WNWS01000090">
    <property type="protein sequence ID" value="KAE9981363.1"/>
    <property type="molecule type" value="Genomic_DNA"/>
</dbReference>
<proteinExistence type="predicted"/>
<name>A0A8H3V655_VENIN</name>
<dbReference type="AlphaFoldDB" id="A0A8H3V655"/>
<keyword evidence="1" id="KW-0732">Signal</keyword>
<protein>
    <submittedName>
        <fullName evidence="2">Uncharacterized protein</fullName>
    </submittedName>
</protein>
<evidence type="ECO:0000313" key="2">
    <source>
        <dbReference type="EMBL" id="KAE9981363.1"/>
    </source>
</evidence>
<dbReference type="Proteomes" id="UP000447873">
    <property type="component" value="Unassembled WGS sequence"/>
</dbReference>
<evidence type="ECO:0000256" key="1">
    <source>
        <dbReference type="SAM" id="SignalP"/>
    </source>
</evidence>
<reference evidence="2 3" key="1">
    <citation type="submission" date="2018-12" db="EMBL/GenBank/DDBJ databases">
        <title>Venturia inaequalis Genome Resource.</title>
        <authorList>
            <person name="Lichtner F.J."/>
        </authorList>
    </citation>
    <scope>NUCLEOTIDE SEQUENCE [LARGE SCALE GENOMIC DNA]</scope>
    <source>
        <strain evidence="2 3">120213</strain>
    </source>
</reference>
<feature type="chain" id="PRO_5033986970" evidence="1">
    <location>
        <begin position="25"/>
        <end position="229"/>
    </location>
</feature>
<accession>A0A8H3V655</accession>
<gene>
    <name evidence="2" type="ORF">EG328_011713</name>
</gene>
<sequence>MSIGHMFWINQIKLMFLLTRTIRHADMSAESCCPLAAKKWPKMLVMLDPILAPGSPPKSETPTAPLSPPRFSHPIAFQLPPTSLSASASLCLCLYLYRCLAPRNLQSTNYSASTSRAGIGKHVLFTHTKLADSWPLLSPVPSKMSLTIVTCQTSGQNETSDHLVQGIYREEKGGSYAAGFVDTPPSNVNFICFALPLGQPHNRCESASGPGNNTITLLSLQRVPELAKQ</sequence>
<organism evidence="2 3">
    <name type="scientific">Venturia inaequalis</name>
    <name type="common">Apple scab fungus</name>
    <dbReference type="NCBI Taxonomy" id="5025"/>
    <lineage>
        <taxon>Eukaryota</taxon>
        <taxon>Fungi</taxon>
        <taxon>Dikarya</taxon>
        <taxon>Ascomycota</taxon>
        <taxon>Pezizomycotina</taxon>
        <taxon>Dothideomycetes</taxon>
        <taxon>Pleosporomycetidae</taxon>
        <taxon>Venturiales</taxon>
        <taxon>Venturiaceae</taxon>
        <taxon>Venturia</taxon>
    </lineage>
</organism>
<feature type="signal peptide" evidence="1">
    <location>
        <begin position="1"/>
        <end position="24"/>
    </location>
</feature>
<comment type="caution">
    <text evidence="2">The sequence shown here is derived from an EMBL/GenBank/DDBJ whole genome shotgun (WGS) entry which is preliminary data.</text>
</comment>